<feature type="region of interest" description="Disordered" evidence="1">
    <location>
        <begin position="348"/>
        <end position="414"/>
    </location>
</feature>
<sequence>MKKLLLTLFVVLLCPILSPGWGFFGHRTITQISVYALPSAMRGFYYRNLPQLIRLSTAADERSSQDPLEASKHFIRMDHYGDDPFGVMPKAWDKAEAKYTADTLRKYGTLPWAVLETKAKLTEAFRQRDTTAIIALSADLGHYVADAYVPLNMTLNYNGQLSKQEGIHALWDSKLPERHIAKYKLDSESGHYSKDALKEVWQAVQDSYGFLGDTFDKEEEITRKYTPETKYIFSHKYGKTRRSYSDAFADSYHEKVGGQVAYRIKLAPTMVASMWMTAWKDAGSPDLNALLKKAPSKEEKEKLDEEMKIWKDNGLVDQQMLLALQKFKEAERPDMINAAKDMQALPPDAEASPVVNPAPVAGAPALPAGTTKVKTKSKPVASPAQKEKMKAEKPAKQKKKPADDGWGSPAGSGW</sequence>
<protein>
    <submittedName>
        <fullName evidence="2">Zinc dependent phospholipase C family protein</fullName>
    </submittedName>
</protein>
<evidence type="ECO:0000313" key="2">
    <source>
        <dbReference type="EMBL" id="UPL49960.1"/>
    </source>
</evidence>
<evidence type="ECO:0000313" key="3">
    <source>
        <dbReference type="Proteomes" id="UP000829647"/>
    </source>
</evidence>
<dbReference type="RefSeq" id="WP_247976046.1">
    <property type="nucleotide sequence ID" value="NZ_CP095848.1"/>
</dbReference>
<evidence type="ECO:0000256" key="1">
    <source>
        <dbReference type="SAM" id="MobiDB-lite"/>
    </source>
</evidence>
<dbReference type="Gene3D" id="1.10.575.10">
    <property type="entry name" value="P1 Nuclease"/>
    <property type="match status" value="1"/>
</dbReference>
<proteinExistence type="predicted"/>
<dbReference type="EMBL" id="CP095848">
    <property type="protein sequence ID" value="UPL49960.1"/>
    <property type="molecule type" value="Genomic_DNA"/>
</dbReference>
<accession>A0ABY4JAW4</accession>
<name>A0ABY4JAW4_9BACT</name>
<organism evidence="2 3">
    <name type="scientific">Hymenobacter sublimis</name>
    <dbReference type="NCBI Taxonomy" id="2933777"/>
    <lineage>
        <taxon>Bacteria</taxon>
        <taxon>Pseudomonadati</taxon>
        <taxon>Bacteroidota</taxon>
        <taxon>Cytophagia</taxon>
        <taxon>Cytophagales</taxon>
        <taxon>Hymenobacteraceae</taxon>
        <taxon>Hymenobacter</taxon>
    </lineage>
</organism>
<reference evidence="2 3" key="1">
    <citation type="submission" date="2022-04" db="EMBL/GenBank/DDBJ databases">
        <title>Hymenobacter sp. isolated from the air.</title>
        <authorList>
            <person name="Won M."/>
            <person name="Lee C.-M."/>
            <person name="Woen H.-Y."/>
            <person name="Kwon S.-W."/>
        </authorList>
    </citation>
    <scope>NUCLEOTIDE SEQUENCE [LARGE SCALE GENOMIC DNA]</scope>
    <source>
        <strain evidence="3">5516 S-25</strain>
    </source>
</reference>
<keyword evidence="3" id="KW-1185">Reference proteome</keyword>
<dbReference type="Proteomes" id="UP000829647">
    <property type="component" value="Chromosome"/>
</dbReference>
<dbReference type="InterPro" id="IPR008947">
    <property type="entry name" value="PLipase_C/P1_nuclease_dom_sf"/>
</dbReference>
<feature type="compositionally biased region" description="Low complexity" evidence="1">
    <location>
        <begin position="349"/>
        <end position="368"/>
    </location>
</feature>
<dbReference type="SUPFAM" id="SSF48537">
    <property type="entry name" value="Phospholipase C/P1 nuclease"/>
    <property type="match status" value="1"/>
</dbReference>
<feature type="compositionally biased region" description="Basic and acidic residues" evidence="1">
    <location>
        <begin position="385"/>
        <end position="403"/>
    </location>
</feature>
<dbReference type="CDD" id="cd10981">
    <property type="entry name" value="ZnPC_S1P1"/>
    <property type="match status" value="1"/>
</dbReference>
<gene>
    <name evidence="2" type="ORF">MWH26_03385</name>
</gene>